<evidence type="ECO:0000256" key="3">
    <source>
        <dbReference type="ARBA" id="ARBA00022840"/>
    </source>
</evidence>
<dbReference type="SMART" id="SM00382">
    <property type="entry name" value="AAA"/>
    <property type="match status" value="1"/>
</dbReference>
<comment type="caution">
    <text evidence="5">The sequence shown here is derived from an EMBL/GenBank/DDBJ whole genome shotgun (WGS) entry which is preliminary data.</text>
</comment>
<dbReference type="CDD" id="cd03230">
    <property type="entry name" value="ABC_DR_subfamily_A"/>
    <property type="match status" value="1"/>
</dbReference>
<sequence>MTNMAVTCTDVSKRYGNRMALNGLTLEIPSGGIVGILGPNGSGKSTLFRTLMGITRPDSGNISVLGSVPGWETNAKIAYLPDRARWYADHTVRKALDWGSSLLPNFDRSRALALAHEMNLDLGQSVNGMSRGTEARLMLILCLARQVPLMILDEPFFGIDLISREKIIDALVASATEQETTVLLSTHEISDTESLFDYAVFLRAGRVERQGNADSLRSQYGSMRDIMRNLFQEEVTSQ</sequence>
<dbReference type="Gene3D" id="3.40.50.300">
    <property type="entry name" value="P-loop containing nucleotide triphosphate hydrolases"/>
    <property type="match status" value="1"/>
</dbReference>
<dbReference type="PROSITE" id="PS50893">
    <property type="entry name" value="ABC_TRANSPORTER_2"/>
    <property type="match status" value="1"/>
</dbReference>
<feature type="domain" description="ABC transporter" evidence="4">
    <location>
        <begin position="6"/>
        <end position="229"/>
    </location>
</feature>
<dbReference type="InterPro" id="IPR027417">
    <property type="entry name" value="P-loop_NTPase"/>
</dbReference>
<evidence type="ECO:0000313" key="6">
    <source>
        <dbReference type="Proteomes" id="UP000242972"/>
    </source>
</evidence>
<evidence type="ECO:0000259" key="4">
    <source>
        <dbReference type="PROSITE" id="PS50893"/>
    </source>
</evidence>
<dbReference type="SUPFAM" id="SSF52540">
    <property type="entry name" value="P-loop containing nucleoside triphosphate hydrolases"/>
    <property type="match status" value="1"/>
</dbReference>
<dbReference type="InterPro" id="IPR051782">
    <property type="entry name" value="ABC_Transporter_VariousFunc"/>
</dbReference>
<dbReference type="GO" id="GO:0016887">
    <property type="term" value="F:ATP hydrolysis activity"/>
    <property type="evidence" value="ECO:0007669"/>
    <property type="project" value="InterPro"/>
</dbReference>
<dbReference type="InterPro" id="IPR003593">
    <property type="entry name" value="AAA+_ATPase"/>
</dbReference>
<dbReference type="PANTHER" id="PTHR42939">
    <property type="entry name" value="ABC TRANSPORTER ATP-BINDING PROTEIN ALBC-RELATED"/>
    <property type="match status" value="1"/>
</dbReference>
<name>A0A2T2XKT4_9FIRM</name>
<dbReference type="InterPro" id="IPR003439">
    <property type="entry name" value="ABC_transporter-like_ATP-bd"/>
</dbReference>
<dbReference type="PANTHER" id="PTHR42939:SF1">
    <property type="entry name" value="ABC TRANSPORTER ATP-BINDING PROTEIN ALBC-RELATED"/>
    <property type="match status" value="1"/>
</dbReference>
<reference evidence="5 6" key="1">
    <citation type="journal article" date="2014" name="BMC Genomics">
        <title>Comparison of environmental and isolate Sulfobacillus genomes reveals diverse carbon, sulfur, nitrogen, and hydrogen metabolisms.</title>
        <authorList>
            <person name="Justice N.B."/>
            <person name="Norman A."/>
            <person name="Brown C.T."/>
            <person name="Singh A."/>
            <person name="Thomas B.C."/>
            <person name="Banfield J.F."/>
        </authorList>
    </citation>
    <scope>NUCLEOTIDE SEQUENCE [LARGE SCALE GENOMIC DNA]</scope>
    <source>
        <strain evidence="5">AMDSBA4</strain>
    </source>
</reference>
<gene>
    <name evidence="5" type="ORF">C7B46_02820</name>
</gene>
<proteinExistence type="predicted"/>
<keyword evidence="1" id="KW-0813">Transport</keyword>
<keyword evidence="3 5" id="KW-0067">ATP-binding</keyword>
<dbReference type="EMBL" id="PXYW01000004">
    <property type="protein sequence ID" value="PSR35100.1"/>
    <property type="molecule type" value="Genomic_DNA"/>
</dbReference>
<evidence type="ECO:0000313" key="5">
    <source>
        <dbReference type="EMBL" id="PSR35100.1"/>
    </source>
</evidence>
<dbReference type="GO" id="GO:0005524">
    <property type="term" value="F:ATP binding"/>
    <property type="evidence" value="ECO:0007669"/>
    <property type="project" value="UniProtKB-KW"/>
</dbReference>
<evidence type="ECO:0000256" key="2">
    <source>
        <dbReference type="ARBA" id="ARBA00022741"/>
    </source>
</evidence>
<protein>
    <submittedName>
        <fullName evidence="5">ABC transporter ATP-binding protein</fullName>
    </submittedName>
</protein>
<dbReference type="Pfam" id="PF00005">
    <property type="entry name" value="ABC_tran"/>
    <property type="match status" value="1"/>
</dbReference>
<accession>A0A2T2XKT4</accession>
<keyword evidence="2" id="KW-0547">Nucleotide-binding</keyword>
<dbReference type="Proteomes" id="UP000242972">
    <property type="component" value="Unassembled WGS sequence"/>
</dbReference>
<dbReference type="AlphaFoldDB" id="A0A2T2XKT4"/>
<evidence type="ECO:0000256" key="1">
    <source>
        <dbReference type="ARBA" id="ARBA00022448"/>
    </source>
</evidence>
<organism evidence="5 6">
    <name type="scientific">Sulfobacillus benefaciens</name>
    <dbReference type="NCBI Taxonomy" id="453960"/>
    <lineage>
        <taxon>Bacteria</taxon>
        <taxon>Bacillati</taxon>
        <taxon>Bacillota</taxon>
        <taxon>Clostridia</taxon>
        <taxon>Eubacteriales</taxon>
        <taxon>Clostridiales Family XVII. Incertae Sedis</taxon>
        <taxon>Sulfobacillus</taxon>
    </lineage>
</organism>